<organism evidence="1 2">
    <name type="scientific">Mycena alexandri</name>
    <dbReference type="NCBI Taxonomy" id="1745969"/>
    <lineage>
        <taxon>Eukaryota</taxon>
        <taxon>Fungi</taxon>
        <taxon>Dikarya</taxon>
        <taxon>Basidiomycota</taxon>
        <taxon>Agaricomycotina</taxon>
        <taxon>Agaricomycetes</taxon>
        <taxon>Agaricomycetidae</taxon>
        <taxon>Agaricales</taxon>
        <taxon>Marasmiineae</taxon>
        <taxon>Mycenaceae</taxon>
        <taxon>Mycena</taxon>
    </lineage>
</organism>
<dbReference type="EMBL" id="JARJCM010000305">
    <property type="protein sequence ID" value="KAJ7019152.1"/>
    <property type="molecule type" value="Genomic_DNA"/>
</dbReference>
<protein>
    <recommendedName>
        <fullName evidence="3">Reverse transcriptase zinc-binding domain-containing protein</fullName>
    </recommendedName>
</protein>
<proteinExistence type="predicted"/>
<name>A0AAD6S559_9AGAR</name>
<comment type="caution">
    <text evidence="1">The sequence shown here is derived from an EMBL/GenBank/DDBJ whole genome shotgun (WGS) entry which is preliminary data.</text>
</comment>
<keyword evidence="2" id="KW-1185">Reference proteome</keyword>
<evidence type="ECO:0000313" key="2">
    <source>
        <dbReference type="Proteomes" id="UP001218188"/>
    </source>
</evidence>
<evidence type="ECO:0008006" key="3">
    <source>
        <dbReference type="Google" id="ProtNLM"/>
    </source>
</evidence>
<dbReference type="Proteomes" id="UP001218188">
    <property type="component" value="Unassembled WGS sequence"/>
</dbReference>
<reference evidence="1" key="1">
    <citation type="submission" date="2023-03" db="EMBL/GenBank/DDBJ databases">
        <title>Massive genome expansion in bonnet fungi (Mycena s.s.) driven by repeated elements and novel gene families across ecological guilds.</title>
        <authorList>
            <consortium name="Lawrence Berkeley National Laboratory"/>
            <person name="Harder C.B."/>
            <person name="Miyauchi S."/>
            <person name="Viragh M."/>
            <person name="Kuo A."/>
            <person name="Thoen E."/>
            <person name="Andreopoulos B."/>
            <person name="Lu D."/>
            <person name="Skrede I."/>
            <person name="Drula E."/>
            <person name="Henrissat B."/>
            <person name="Morin E."/>
            <person name="Kohler A."/>
            <person name="Barry K."/>
            <person name="LaButti K."/>
            <person name="Morin E."/>
            <person name="Salamov A."/>
            <person name="Lipzen A."/>
            <person name="Mereny Z."/>
            <person name="Hegedus B."/>
            <person name="Baldrian P."/>
            <person name="Stursova M."/>
            <person name="Weitz H."/>
            <person name="Taylor A."/>
            <person name="Grigoriev I.V."/>
            <person name="Nagy L.G."/>
            <person name="Martin F."/>
            <person name="Kauserud H."/>
        </authorList>
    </citation>
    <scope>NUCLEOTIDE SEQUENCE</scope>
    <source>
        <strain evidence="1">CBHHK200</strain>
    </source>
</reference>
<sequence>MTSKNEEGELIAGGGVWYAIGDARNMEFRLPGHLQHTAFNAETAAALLTIQRTHPGTPLNIYCAKESVRKTVIKKLSDMEDRAKTWFRTAEDAETSSDKAGYAGAAQLAQEGCRRPMPDQVSTVVPPEMVLKGLKLSKLTQALAYAAIKETKEIPFRRATDNRVKQVQLATKQNFNRLPAPPEIWKSIRHKDFTRQTRNFLWKSMHDAHHIGKFWKHIPECGDREICQFCGETEDLEHIVLKCNRPGQQQVWELAKELWLKKHSMWPNLSIGAILGCGLASITNEKGHHLPGASRFYRILISESLFIIWKIRNDCVIGNGGVPLPVNEIRNKWLFTMNQRLDLDRVLSNRLKYGAVSIRPLLVLQTWASTLKNEVELPQNWLIGPRVLVGIEPNQPSATPPRRRGRNR</sequence>
<evidence type="ECO:0000313" key="1">
    <source>
        <dbReference type="EMBL" id="KAJ7019152.1"/>
    </source>
</evidence>
<dbReference type="AlphaFoldDB" id="A0AAD6S559"/>
<accession>A0AAD6S559</accession>
<gene>
    <name evidence="1" type="ORF">C8F04DRAFT_1324243</name>
</gene>